<dbReference type="SUPFAM" id="SSF51984">
    <property type="entry name" value="MurCD N-terminal domain"/>
    <property type="match status" value="1"/>
</dbReference>
<feature type="domain" description="Mur ligase central" evidence="11">
    <location>
        <begin position="124"/>
        <end position="302"/>
    </location>
</feature>
<dbReference type="HAMAP" id="MF_00046">
    <property type="entry name" value="MurC"/>
    <property type="match status" value="1"/>
</dbReference>
<evidence type="ECO:0000259" key="10">
    <source>
        <dbReference type="Pfam" id="PF02875"/>
    </source>
</evidence>
<evidence type="ECO:0000256" key="2">
    <source>
        <dbReference type="ARBA" id="ARBA00004752"/>
    </source>
</evidence>
<reference evidence="12" key="1">
    <citation type="submission" date="2020-05" db="EMBL/GenBank/DDBJ databases">
        <authorList>
            <person name="Chiriac C."/>
            <person name="Salcher M."/>
            <person name="Ghai R."/>
            <person name="Kavagutti S V."/>
        </authorList>
    </citation>
    <scope>NUCLEOTIDE SEQUENCE</scope>
</reference>
<evidence type="ECO:0000256" key="4">
    <source>
        <dbReference type="ARBA" id="ARBA00022490"/>
    </source>
</evidence>
<keyword evidence="4" id="KW-0963">Cytoplasm</keyword>
<dbReference type="PANTHER" id="PTHR43445:SF3">
    <property type="entry name" value="UDP-N-ACETYLMURAMATE--L-ALANINE LIGASE"/>
    <property type="match status" value="1"/>
</dbReference>
<comment type="subcellular location">
    <subcellularLocation>
        <location evidence="1">Cytoplasm</location>
    </subcellularLocation>
</comment>
<dbReference type="Gene3D" id="3.40.50.720">
    <property type="entry name" value="NAD(P)-binding Rossmann-like Domain"/>
    <property type="match status" value="1"/>
</dbReference>
<dbReference type="UniPathway" id="UPA00219"/>
<dbReference type="SUPFAM" id="SSF53623">
    <property type="entry name" value="MurD-like peptide ligases, catalytic domain"/>
    <property type="match status" value="1"/>
</dbReference>
<evidence type="ECO:0000256" key="5">
    <source>
        <dbReference type="ARBA" id="ARBA00022598"/>
    </source>
</evidence>
<dbReference type="Gene3D" id="3.40.1190.10">
    <property type="entry name" value="Mur-like, catalytic domain"/>
    <property type="match status" value="1"/>
</dbReference>
<dbReference type="EC" id="6.3.2.8" evidence="3"/>
<dbReference type="GO" id="GO:0005737">
    <property type="term" value="C:cytoplasm"/>
    <property type="evidence" value="ECO:0007669"/>
    <property type="project" value="UniProtKB-SubCell"/>
</dbReference>
<keyword evidence="7" id="KW-0067">ATP-binding</keyword>
<evidence type="ECO:0000256" key="6">
    <source>
        <dbReference type="ARBA" id="ARBA00022741"/>
    </source>
</evidence>
<keyword evidence="5" id="KW-0436">Ligase</keyword>
<evidence type="ECO:0000256" key="3">
    <source>
        <dbReference type="ARBA" id="ARBA00012211"/>
    </source>
</evidence>
<dbReference type="GO" id="GO:0009252">
    <property type="term" value="P:peptidoglycan biosynthetic process"/>
    <property type="evidence" value="ECO:0007669"/>
    <property type="project" value="UniProtKB-UniPathway"/>
</dbReference>
<dbReference type="Pfam" id="PF01225">
    <property type="entry name" value="Mur_ligase"/>
    <property type="match status" value="1"/>
</dbReference>
<dbReference type="PANTHER" id="PTHR43445">
    <property type="entry name" value="UDP-N-ACETYLMURAMATE--L-ALANINE LIGASE-RELATED"/>
    <property type="match status" value="1"/>
</dbReference>
<dbReference type="AlphaFoldDB" id="A0A6J6IXY3"/>
<comment type="catalytic activity">
    <reaction evidence="8">
        <text>UDP-N-acetyl-alpha-D-muramate + L-alanine + ATP = UDP-N-acetyl-alpha-D-muramoyl-L-alanine + ADP + phosphate + H(+)</text>
        <dbReference type="Rhea" id="RHEA:23372"/>
        <dbReference type="ChEBI" id="CHEBI:15378"/>
        <dbReference type="ChEBI" id="CHEBI:30616"/>
        <dbReference type="ChEBI" id="CHEBI:43474"/>
        <dbReference type="ChEBI" id="CHEBI:57972"/>
        <dbReference type="ChEBI" id="CHEBI:70757"/>
        <dbReference type="ChEBI" id="CHEBI:83898"/>
        <dbReference type="ChEBI" id="CHEBI:456216"/>
        <dbReference type="EC" id="6.3.2.8"/>
    </reaction>
</comment>
<dbReference type="InterPro" id="IPR005758">
    <property type="entry name" value="UDP-N-AcMur_Ala_ligase_MurC"/>
</dbReference>
<evidence type="ECO:0000259" key="9">
    <source>
        <dbReference type="Pfam" id="PF01225"/>
    </source>
</evidence>
<dbReference type="GO" id="GO:0005524">
    <property type="term" value="F:ATP binding"/>
    <property type="evidence" value="ECO:0007669"/>
    <property type="project" value="UniProtKB-KW"/>
</dbReference>
<dbReference type="Gene3D" id="3.90.190.20">
    <property type="entry name" value="Mur ligase, C-terminal domain"/>
    <property type="match status" value="1"/>
</dbReference>
<protein>
    <recommendedName>
        <fullName evidence="3">UDP-N-acetylmuramate--L-alanine ligase</fullName>
        <ecNumber evidence="3">6.3.2.8</ecNumber>
    </recommendedName>
</protein>
<feature type="domain" description="Mur ligase N-terminal catalytic" evidence="9">
    <location>
        <begin position="22"/>
        <end position="117"/>
    </location>
</feature>
<dbReference type="InterPro" id="IPR050061">
    <property type="entry name" value="MurCDEF_pg_biosynth"/>
</dbReference>
<feature type="domain" description="Mur ligase C-terminal" evidence="10">
    <location>
        <begin position="324"/>
        <end position="457"/>
    </location>
</feature>
<dbReference type="NCBIfam" id="TIGR01082">
    <property type="entry name" value="murC"/>
    <property type="match status" value="1"/>
</dbReference>
<keyword evidence="6" id="KW-0547">Nucleotide-binding</keyword>
<dbReference type="InterPro" id="IPR036615">
    <property type="entry name" value="Mur_ligase_C_dom_sf"/>
</dbReference>
<evidence type="ECO:0000259" key="11">
    <source>
        <dbReference type="Pfam" id="PF08245"/>
    </source>
</evidence>
<dbReference type="Pfam" id="PF08245">
    <property type="entry name" value="Mur_ligase_M"/>
    <property type="match status" value="1"/>
</dbReference>
<name>A0A6J6IXY3_9ZZZZ</name>
<evidence type="ECO:0000256" key="1">
    <source>
        <dbReference type="ARBA" id="ARBA00004496"/>
    </source>
</evidence>
<organism evidence="12">
    <name type="scientific">freshwater metagenome</name>
    <dbReference type="NCBI Taxonomy" id="449393"/>
    <lineage>
        <taxon>unclassified sequences</taxon>
        <taxon>metagenomes</taxon>
        <taxon>ecological metagenomes</taxon>
    </lineage>
</organism>
<gene>
    <name evidence="12" type="ORF">UFOPK2086_00221</name>
</gene>
<dbReference type="InterPro" id="IPR036565">
    <property type="entry name" value="Mur-like_cat_sf"/>
</dbReference>
<comment type="pathway">
    <text evidence="2">Cell wall biogenesis; peptidoglycan biosynthesis.</text>
</comment>
<proteinExistence type="inferred from homology"/>
<dbReference type="InterPro" id="IPR013221">
    <property type="entry name" value="Mur_ligase_cen"/>
</dbReference>
<evidence type="ECO:0000256" key="8">
    <source>
        <dbReference type="ARBA" id="ARBA00047833"/>
    </source>
</evidence>
<sequence length="471" mass="49257">MSPLPSRRQPEELIDLSVSRRCHVVGIGGPGMSPLASLLAARGHQVSGSDMRDSEVIEILRHEGIAVSLGHSAEAVHGADVVTFSTAIPASNSELVEAGTKGIPLRHRSGLLASLCAITESIGVAGTHGKTTTTALLTHILVTAGRDPSCIVGGQVGGMPVGARHGNGPLFVLECDESDGTLDVLLLESLIITNIDVDHLDYFGSFEQVQLCFVDAAQRASGYVVANADDLLSRPVIEALAAQKRLRTFGRAASSDVQIDAVTPTTDGIEISIRIDGQNLICVSPLRGDHNAMNIAAAVAMATSLGVDANTACSAVTSFSGVARRFTERGEFGGALLIDDYAHLPAEIEAAIAAASSHPSRTGRTIAVFQPNRFHRIAAMADTYADCFDNADIVVVTDVYASGTAFIEGVTGELVVNAIRAAHPTAQVVWAPTRQDIVDFVAETIQSGDVCISMGCGDIETFPDDLQKAGQ</sequence>
<dbReference type="Pfam" id="PF02875">
    <property type="entry name" value="Mur_ligase_C"/>
    <property type="match status" value="1"/>
</dbReference>
<dbReference type="InterPro" id="IPR000713">
    <property type="entry name" value="Mur_ligase_N"/>
</dbReference>
<evidence type="ECO:0000313" key="12">
    <source>
        <dbReference type="EMBL" id="CAB4629305.1"/>
    </source>
</evidence>
<dbReference type="GO" id="GO:0008763">
    <property type="term" value="F:UDP-N-acetylmuramate-L-alanine ligase activity"/>
    <property type="evidence" value="ECO:0007669"/>
    <property type="project" value="UniProtKB-EC"/>
</dbReference>
<dbReference type="SUPFAM" id="SSF53244">
    <property type="entry name" value="MurD-like peptide ligases, peptide-binding domain"/>
    <property type="match status" value="1"/>
</dbReference>
<evidence type="ECO:0000256" key="7">
    <source>
        <dbReference type="ARBA" id="ARBA00022840"/>
    </source>
</evidence>
<dbReference type="EMBL" id="CAEZVQ010000013">
    <property type="protein sequence ID" value="CAB4629305.1"/>
    <property type="molecule type" value="Genomic_DNA"/>
</dbReference>
<dbReference type="InterPro" id="IPR004101">
    <property type="entry name" value="Mur_ligase_C"/>
</dbReference>
<accession>A0A6J6IXY3</accession>